<feature type="transmembrane region" description="Helical" evidence="1">
    <location>
        <begin position="7"/>
        <end position="25"/>
    </location>
</feature>
<comment type="caution">
    <text evidence="2">The sequence shown here is derived from an EMBL/GenBank/DDBJ whole genome shotgun (WGS) entry which is preliminary data.</text>
</comment>
<feature type="transmembrane region" description="Helical" evidence="1">
    <location>
        <begin position="45"/>
        <end position="67"/>
    </location>
</feature>
<dbReference type="RefSeq" id="WP_160065773.1">
    <property type="nucleotide sequence ID" value="NZ_WUYX01000038.1"/>
</dbReference>
<name>A0A6B0VPM8_9EURY</name>
<dbReference type="OrthoDB" id="170376at2157"/>
<dbReference type="AlphaFoldDB" id="A0A6B0VPM8"/>
<evidence type="ECO:0000313" key="2">
    <source>
        <dbReference type="EMBL" id="MXV62946.1"/>
    </source>
</evidence>
<protein>
    <submittedName>
        <fullName evidence="2">Uncharacterized protein</fullName>
    </submittedName>
</protein>
<gene>
    <name evidence="2" type="ORF">GS429_12880</name>
</gene>
<keyword evidence="1" id="KW-0472">Membrane</keyword>
<sequence length="87" mass="8848">MLDRDQIIEIVVAVSSVLLMLGVMMNIGAEYGSANGGLTPDGAELLVGAIVGFILLLTVVGIGLAYVMNEPGDGLEADDDADAKNAA</sequence>
<keyword evidence="1" id="KW-1133">Transmembrane helix</keyword>
<dbReference type="InterPro" id="IPR055895">
    <property type="entry name" value="DUF7472"/>
</dbReference>
<reference evidence="2 3" key="1">
    <citation type="submission" date="2020-01" db="EMBL/GenBank/DDBJ databases">
        <title>Natronorubrum sp. JWXQ-INN 674 isolated from Inner Mongolia Autonomous Region of China.</title>
        <authorList>
            <person name="Xue Q."/>
        </authorList>
    </citation>
    <scope>NUCLEOTIDE SEQUENCE [LARGE SCALE GENOMIC DNA]</scope>
    <source>
        <strain evidence="2 3">JWXQ-INN-674</strain>
    </source>
</reference>
<keyword evidence="1" id="KW-0812">Transmembrane</keyword>
<keyword evidence="3" id="KW-1185">Reference proteome</keyword>
<evidence type="ECO:0000313" key="3">
    <source>
        <dbReference type="Proteomes" id="UP000434101"/>
    </source>
</evidence>
<dbReference type="Pfam" id="PF24284">
    <property type="entry name" value="DUF7472"/>
    <property type="match status" value="1"/>
</dbReference>
<evidence type="ECO:0000256" key="1">
    <source>
        <dbReference type="SAM" id="Phobius"/>
    </source>
</evidence>
<dbReference type="Proteomes" id="UP000434101">
    <property type="component" value="Unassembled WGS sequence"/>
</dbReference>
<accession>A0A6B0VPM8</accession>
<dbReference type="EMBL" id="WUYX01000038">
    <property type="protein sequence ID" value="MXV62946.1"/>
    <property type="molecule type" value="Genomic_DNA"/>
</dbReference>
<proteinExistence type="predicted"/>
<organism evidence="2 3">
    <name type="scientific">Natronorubrum halalkaliphilum</name>
    <dbReference type="NCBI Taxonomy" id="2691917"/>
    <lineage>
        <taxon>Archaea</taxon>
        <taxon>Methanobacteriati</taxon>
        <taxon>Methanobacteriota</taxon>
        <taxon>Stenosarchaea group</taxon>
        <taxon>Halobacteria</taxon>
        <taxon>Halobacteriales</taxon>
        <taxon>Natrialbaceae</taxon>
        <taxon>Natronorubrum</taxon>
    </lineage>
</organism>